<evidence type="ECO:0000313" key="8">
    <source>
        <dbReference type="EMBL" id="RDI51023.1"/>
    </source>
</evidence>
<gene>
    <name evidence="8" type="ORF">DFR68_105500</name>
</gene>
<keyword evidence="2" id="KW-1003">Cell membrane</keyword>
<dbReference type="Proteomes" id="UP000255355">
    <property type="component" value="Unassembled WGS sequence"/>
</dbReference>
<dbReference type="GO" id="GO:0022857">
    <property type="term" value="F:transmembrane transporter activity"/>
    <property type="evidence" value="ECO:0007669"/>
    <property type="project" value="InterPro"/>
</dbReference>
<protein>
    <submittedName>
        <fullName evidence="8">Putative MFS family arabinose efflux permease</fullName>
    </submittedName>
</protein>
<name>A0A370H4C3_9NOCA</name>
<keyword evidence="4 6" id="KW-1133">Transmembrane helix</keyword>
<keyword evidence="9" id="KW-1185">Reference proteome</keyword>
<evidence type="ECO:0000256" key="5">
    <source>
        <dbReference type="ARBA" id="ARBA00023136"/>
    </source>
</evidence>
<dbReference type="RefSeq" id="WP_084519927.1">
    <property type="nucleotide sequence ID" value="NZ_QQAZ01000005.1"/>
</dbReference>
<dbReference type="Gene3D" id="1.20.1250.20">
    <property type="entry name" value="MFS general substrate transporter like domains"/>
    <property type="match status" value="1"/>
</dbReference>
<dbReference type="InterPro" id="IPR020846">
    <property type="entry name" value="MFS_dom"/>
</dbReference>
<dbReference type="SUPFAM" id="SSF103473">
    <property type="entry name" value="MFS general substrate transporter"/>
    <property type="match status" value="1"/>
</dbReference>
<dbReference type="InterPro" id="IPR036259">
    <property type="entry name" value="MFS_trans_sf"/>
</dbReference>
<reference evidence="8 9" key="1">
    <citation type="submission" date="2018-07" db="EMBL/GenBank/DDBJ databases">
        <title>Genomic Encyclopedia of Type Strains, Phase IV (KMG-IV): sequencing the most valuable type-strain genomes for metagenomic binning, comparative biology and taxonomic classification.</title>
        <authorList>
            <person name="Goeker M."/>
        </authorList>
    </citation>
    <scope>NUCLEOTIDE SEQUENCE [LARGE SCALE GENOMIC DNA]</scope>
    <source>
        <strain evidence="8 9">DSM 44952</strain>
    </source>
</reference>
<keyword evidence="3 6" id="KW-0812">Transmembrane</keyword>
<feature type="domain" description="Major facilitator superfamily (MFS) profile" evidence="7">
    <location>
        <begin position="24"/>
        <end position="396"/>
    </location>
</feature>
<feature type="transmembrane region" description="Helical" evidence="6">
    <location>
        <begin position="286"/>
        <end position="319"/>
    </location>
</feature>
<evidence type="ECO:0000256" key="1">
    <source>
        <dbReference type="ARBA" id="ARBA00004651"/>
    </source>
</evidence>
<dbReference type="AlphaFoldDB" id="A0A370H4C3"/>
<dbReference type="PROSITE" id="PS50850">
    <property type="entry name" value="MFS"/>
    <property type="match status" value="1"/>
</dbReference>
<evidence type="ECO:0000259" key="7">
    <source>
        <dbReference type="PROSITE" id="PS50850"/>
    </source>
</evidence>
<feature type="transmembrane region" description="Helical" evidence="6">
    <location>
        <begin position="118"/>
        <end position="138"/>
    </location>
</feature>
<feature type="transmembrane region" description="Helical" evidence="6">
    <location>
        <begin position="177"/>
        <end position="200"/>
    </location>
</feature>
<accession>A0A370H4C3</accession>
<feature type="transmembrane region" description="Helical" evidence="6">
    <location>
        <begin position="150"/>
        <end position="171"/>
    </location>
</feature>
<evidence type="ECO:0000313" key="9">
    <source>
        <dbReference type="Proteomes" id="UP000255355"/>
    </source>
</evidence>
<evidence type="ECO:0000256" key="4">
    <source>
        <dbReference type="ARBA" id="ARBA00022989"/>
    </source>
</evidence>
<evidence type="ECO:0000256" key="2">
    <source>
        <dbReference type="ARBA" id="ARBA00022475"/>
    </source>
</evidence>
<sequence length="404" mass="39886">MTELGTIGVESAPPHRLPPRGRLAVGVLALGTFTAVTSEMLPVGLLTPMAGALRISEGLTGLALAITGLLAVTAPLLMSVLGRVDRRRLLPALMLVVAVGNLLCAVAPNFAVLVLGRVLVGAGMGGVWAISGSLAVRLVPPRAVGPATSVIFSGIAIASVLGVPAGTYLGSVAGWRSAFAAAAVLAVSVAVALAAILPALPPERGVSVAELPRLLSNPALRTAMIVVALLVGGHFAAYTYIRPVLEEQSGASASTVSALLLGYGIAGVAGTFTLGMIASRAPRRAVLVICAGLAASVALLALAGSSLIAAVLLLVLWGVSYGGVSVSTQTWTLAAAPGAREAASAMLVAVFNAAIALGALLGGRAVDGLGFTAALWLGAVLVVAAAVAALAGSAPRSASLPEVK</sequence>
<evidence type="ECO:0000256" key="6">
    <source>
        <dbReference type="SAM" id="Phobius"/>
    </source>
</evidence>
<feature type="transmembrane region" description="Helical" evidence="6">
    <location>
        <begin position="220"/>
        <end position="241"/>
    </location>
</feature>
<dbReference type="PANTHER" id="PTHR43124:SF3">
    <property type="entry name" value="CHLORAMPHENICOL EFFLUX PUMP RV0191"/>
    <property type="match status" value="1"/>
</dbReference>
<feature type="transmembrane region" description="Helical" evidence="6">
    <location>
        <begin position="253"/>
        <end position="274"/>
    </location>
</feature>
<dbReference type="CDD" id="cd17324">
    <property type="entry name" value="MFS_NepI_like"/>
    <property type="match status" value="1"/>
</dbReference>
<proteinExistence type="predicted"/>
<feature type="transmembrane region" description="Helical" evidence="6">
    <location>
        <begin position="342"/>
        <end position="361"/>
    </location>
</feature>
<keyword evidence="5 6" id="KW-0472">Membrane</keyword>
<comment type="subcellular location">
    <subcellularLocation>
        <location evidence="1">Cell membrane</location>
        <topology evidence="1">Multi-pass membrane protein</topology>
    </subcellularLocation>
</comment>
<dbReference type="PANTHER" id="PTHR43124">
    <property type="entry name" value="PURINE EFFLUX PUMP PBUE"/>
    <property type="match status" value="1"/>
</dbReference>
<dbReference type="GO" id="GO:0005886">
    <property type="term" value="C:plasma membrane"/>
    <property type="evidence" value="ECO:0007669"/>
    <property type="project" value="UniProtKB-SubCell"/>
</dbReference>
<comment type="caution">
    <text evidence="8">The sequence shown here is derived from an EMBL/GenBank/DDBJ whole genome shotgun (WGS) entry which is preliminary data.</text>
</comment>
<feature type="transmembrane region" description="Helical" evidence="6">
    <location>
        <begin position="373"/>
        <end position="394"/>
    </location>
</feature>
<organism evidence="8 9">
    <name type="scientific">Nocardia mexicana</name>
    <dbReference type="NCBI Taxonomy" id="279262"/>
    <lineage>
        <taxon>Bacteria</taxon>
        <taxon>Bacillati</taxon>
        <taxon>Actinomycetota</taxon>
        <taxon>Actinomycetes</taxon>
        <taxon>Mycobacteriales</taxon>
        <taxon>Nocardiaceae</taxon>
        <taxon>Nocardia</taxon>
    </lineage>
</organism>
<dbReference type="InterPro" id="IPR011701">
    <property type="entry name" value="MFS"/>
</dbReference>
<feature type="transmembrane region" description="Helical" evidence="6">
    <location>
        <begin position="58"/>
        <end position="77"/>
    </location>
</feature>
<evidence type="ECO:0000256" key="3">
    <source>
        <dbReference type="ARBA" id="ARBA00022692"/>
    </source>
</evidence>
<dbReference type="InterPro" id="IPR050189">
    <property type="entry name" value="MFS_Efflux_Transporters"/>
</dbReference>
<dbReference type="EMBL" id="QQAZ01000005">
    <property type="protein sequence ID" value="RDI51023.1"/>
    <property type="molecule type" value="Genomic_DNA"/>
</dbReference>
<dbReference type="Pfam" id="PF07690">
    <property type="entry name" value="MFS_1"/>
    <property type="match status" value="1"/>
</dbReference>
<feature type="transmembrane region" description="Helical" evidence="6">
    <location>
        <begin position="23"/>
        <end position="46"/>
    </location>
</feature>
<feature type="transmembrane region" description="Helical" evidence="6">
    <location>
        <begin position="89"/>
        <end position="112"/>
    </location>
</feature>